<sequence length="40" mass="4608">METGMANHTTIKPLMFMPENLCRQDIPSCRKPFIKSIAKQ</sequence>
<proteinExistence type="predicted"/>
<accession>A0A2P2NLM4</accession>
<evidence type="ECO:0000313" key="1">
    <source>
        <dbReference type="EMBL" id="MBX43345.1"/>
    </source>
</evidence>
<dbReference type="EMBL" id="GGEC01062861">
    <property type="protein sequence ID" value="MBX43345.1"/>
    <property type="molecule type" value="Transcribed_RNA"/>
</dbReference>
<reference evidence="1" key="1">
    <citation type="submission" date="2018-02" db="EMBL/GenBank/DDBJ databases">
        <title>Rhizophora mucronata_Transcriptome.</title>
        <authorList>
            <person name="Meera S.P."/>
            <person name="Sreeshan A."/>
            <person name="Augustine A."/>
        </authorList>
    </citation>
    <scope>NUCLEOTIDE SEQUENCE</scope>
    <source>
        <tissue evidence="1">Leaf</tissue>
    </source>
</reference>
<name>A0A2P2NLM4_RHIMU</name>
<organism evidence="1">
    <name type="scientific">Rhizophora mucronata</name>
    <name type="common">Asiatic mangrove</name>
    <dbReference type="NCBI Taxonomy" id="61149"/>
    <lineage>
        <taxon>Eukaryota</taxon>
        <taxon>Viridiplantae</taxon>
        <taxon>Streptophyta</taxon>
        <taxon>Embryophyta</taxon>
        <taxon>Tracheophyta</taxon>
        <taxon>Spermatophyta</taxon>
        <taxon>Magnoliopsida</taxon>
        <taxon>eudicotyledons</taxon>
        <taxon>Gunneridae</taxon>
        <taxon>Pentapetalae</taxon>
        <taxon>rosids</taxon>
        <taxon>fabids</taxon>
        <taxon>Malpighiales</taxon>
        <taxon>Rhizophoraceae</taxon>
        <taxon>Rhizophora</taxon>
    </lineage>
</organism>
<protein>
    <submittedName>
        <fullName evidence="1">Uncharacterized protein</fullName>
    </submittedName>
</protein>
<dbReference type="AlphaFoldDB" id="A0A2P2NLM4"/>